<evidence type="ECO:0000256" key="13">
    <source>
        <dbReference type="PROSITE-ProRule" id="PRU00723"/>
    </source>
</evidence>
<dbReference type="PANTHER" id="PTHR12675">
    <property type="entry name" value="MUSCLEBLIND-LIKE PROTEIN"/>
    <property type="match status" value="1"/>
</dbReference>
<comment type="function">
    <text evidence="11">Specific regulator of miRNA biogenesis. Binds, via the C3H1-type zinc finger domains, to the binding motif 5'-GCAGCGC-3' on microRNA pri-MIR143 and negatively regulates the processing to mature microRNA.</text>
</comment>
<dbReference type="GO" id="GO:0008270">
    <property type="term" value="F:zinc ion binding"/>
    <property type="evidence" value="ECO:0007669"/>
    <property type="project" value="UniProtKB-KW"/>
</dbReference>
<reference evidence="17 18" key="1">
    <citation type="submission" date="2024-03" db="EMBL/GenBank/DDBJ databases">
        <title>The genome assembly and annotation of the cricket Gryllus longicercus Weissman &amp; Gray.</title>
        <authorList>
            <person name="Szrajer S."/>
            <person name="Gray D."/>
            <person name="Ylla G."/>
        </authorList>
    </citation>
    <scope>NUCLEOTIDE SEQUENCE [LARGE SCALE GENOMIC DNA]</scope>
    <source>
        <strain evidence="17">DAG 2021-001</strain>
        <tissue evidence="17">Whole body minus gut</tissue>
    </source>
</reference>
<evidence type="ECO:0000256" key="7">
    <source>
        <dbReference type="ARBA" id="ARBA00022884"/>
    </source>
</evidence>
<dbReference type="EMBL" id="JAZDUA010001315">
    <property type="protein sequence ID" value="KAK7788303.1"/>
    <property type="molecule type" value="Genomic_DNA"/>
</dbReference>
<keyword evidence="2" id="KW-0488">Methylation</keyword>
<dbReference type="InterPro" id="IPR000571">
    <property type="entry name" value="Znf_CCCH"/>
</dbReference>
<sequence>MASEKGSDSSNGETVDQVCRDFLRNVCRRGKRCKYSHPNESEQESLGAAVGAGKKEYVFCHDYQNTQCTRLNCRFIHCTREEEHFFKLTGELPEHVLQDSIRKGITIDPSNPGNAPVCKDYLKGSCRRAGKCKFRHLTLREYEIELGFHIGSLPSWQSPGSTTTTTTNTTAAVAAAASVTTSRRRGYEDGEYDYYGKTSTAGIGYDGELGPPEVKRRHIVSLDPHTHTICIREEPEIPSEHAYPAQATTTDMAAYHAATQSTLAEDGTTTEVPQPETEEQKVQVAATEAPAASEYYPEQNVASYDYESYGQCYCCYSTTCYNAQHWSSYYAGSTYYSPDSTSSSPSSQANGQYWQNSQHTTSHSQC</sequence>
<feature type="domain" description="C3H1-type" evidence="15">
    <location>
        <begin position="13"/>
        <end position="40"/>
    </location>
</feature>
<evidence type="ECO:0000313" key="17">
    <source>
        <dbReference type="EMBL" id="KAK7861895.1"/>
    </source>
</evidence>
<evidence type="ECO:0000256" key="2">
    <source>
        <dbReference type="ARBA" id="ARBA00022481"/>
    </source>
</evidence>
<protein>
    <recommendedName>
        <fullName evidence="12">Zinc finger CCCH domain-containing protein 10</fullName>
    </recommendedName>
</protein>
<evidence type="ECO:0000256" key="8">
    <source>
        <dbReference type="ARBA" id="ARBA00023054"/>
    </source>
</evidence>
<feature type="compositionally biased region" description="Low complexity" evidence="14">
    <location>
        <begin position="337"/>
        <end position="347"/>
    </location>
</feature>
<dbReference type="FunFam" id="3.30.1370.210:FF:000003">
    <property type="entry name" value="Zinc finger CCCH domain-containing protein 10"/>
    <property type="match status" value="1"/>
</dbReference>
<dbReference type="PANTHER" id="PTHR12675:SF6">
    <property type="entry name" value="ZINC FINGER CCCH DOMAIN-CONTAINING PROTEIN 10"/>
    <property type="match status" value="1"/>
</dbReference>
<dbReference type="Gene3D" id="3.30.1370.210">
    <property type="match status" value="2"/>
</dbReference>
<keyword evidence="6 13" id="KW-0862">Zinc</keyword>
<dbReference type="PROSITE" id="PS50103">
    <property type="entry name" value="ZF_C3H1"/>
    <property type="match status" value="2"/>
</dbReference>
<evidence type="ECO:0000256" key="4">
    <source>
        <dbReference type="ARBA" id="ARBA00022737"/>
    </source>
</evidence>
<evidence type="ECO:0000256" key="10">
    <source>
        <dbReference type="ARBA" id="ARBA00038226"/>
    </source>
</evidence>
<keyword evidence="18" id="KW-1185">Reference proteome</keyword>
<gene>
    <name evidence="16" type="ORF">R5R35_000132</name>
    <name evidence="17" type="ORF">R5R35_010795</name>
</gene>
<evidence type="ECO:0000256" key="6">
    <source>
        <dbReference type="ARBA" id="ARBA00022833"/>
    </source>
</evidence>
<comment type="caution">
    <text evidence="17">The sequence shown here is derived from an EMBL/GenBank/DDBJ whole genome shotgun (WGS) entry which is preliminary data.</text>
</comment>
<keyword evidence="7" id="KW-0694">RNA-binding</keyword>
<dbReference type="Proteomes" id="UP001378592">
    <property type="component" value="Unassembled WGS sequence"/>
</dbReference>
<name>A0AAN9VBK3_9ORTH</name>
<evidence type="ECO:0000313" key="18">
    <source>
        <dbReference type="Proteomes" id="UP001378592"/>
    </source>
</evidence>
<evidence type="ECO:0000256" key="5">
    <source>
        <dbReference type="ARBA" id="ARBA00022771"/>
    </source>
</evidence>
<proteinExistence type="inferred from homology"/>
<dbReference type="GO" id="GO:0003723">
    <property type="term" value="F:RNA binding"/>
    <property type="evidence" value="ECO:0007669"/>
    <property type="project" value="UniProtKB-KW"/>
</dbReference>
<evidence type="ECO:0000256" key="1">
    <source>
        <dbReference type="ARBA" id="ARBA00004123"/>
    </source>
</evidence>
<feature type="zinc finger region" description="C3H1-type" evidence="13">
    <location>
        <begin position="13"/>
        <end position="40"/>
    </location>
</feature>
<keyword evidence="9" id="KW-0539">Nucleus</keyword>
<keyword evidence="3 13" id="KW-0479">Metal-binding</keyword>
<dbReference type="SMART" id="SM00356">
    <property type="entry name" value="ZnF_C3H1"/>
    <property type="match status" value="3"/>
</dbReference>
<organism evidence="17 18">
    <name type="scientific">Gryllus longicercus</name>
    <dbReference type="NCBI Taxonomy" id="2509291"/>
    <lineage>
        <taxon>Eukaryota</taxon>
        <taxon>Metazoa</taxon>
        <taxon>Ecdysozoa</taxon>
        <taxon>Arthropoda</taxon>
        <taxon>Hexapoda</taxon>
        <taxon>Insecta</taxon>
        <taxon>Pterygota</taxon>
        <taxon>Neoptera</taxon>
        <taxon>Polyneoptera</taxon>
        <taxon>Orthoptera</taxon>
        <taxon>Ensifera</taxon>
        <taxon>Gryllidea</taxon>
        <taxon>Grylloidea</taxon>
        <taxon>Gryllidae</taxon>
        <taxon>Gryllinae</taxon>
        <taxon>Gryllus</taxon>
    </lineage>
</organism>
<dbReference type="Pfam" id="PF22628">
    <property type="entry name" value="zf-CCCH_10"/>
    <property type="match status" value="1"/>
</dbReference>
<feature type="region of interest" description="Disordered" evidence="14">
    <location>
        <begin position="337"/>
        <end position="366"/>
    </location>
</feature>
<evidence type="ECO:0000256" key="12">
    <source>
        <dbReference type="ARBA" id="ARBA00067907"/>
    </source>
</evidence>
<dbReference type="GO" id="GO:0043484">
    <property type="term" value="P:regulation of RNA splicing"/>
    <property type="evidence" value="ECO:0007669"/>
    <property type="project" value="TreeGrafter"/>
</dbReference>
<comment type="similarity">
    <text evidence="10">Belongs to the muscleblind family.</text>
</comment>
<evidence type="ECO:0000256" key="3">
    <source>
        <dbReference type="ARBA" id="ARBA00022723"/>
    </source>
</evidence>
<keyword evidence="4" id="KW-0677">Repeat</keyword>
<feature type="zinc finger region" description="C3H1-type" evidence="13">
    <location>
        <begin position="112"/>
        <end position="139"/>
    </location>
</feature>
<dbReference type="GO" id="GO:0005634">
    <property type="term" value="C:nucleus"/>
    <property type="evidence" value="ECO:0007669"/>
    <property type="project" value="UniProtKB-SubCell"/>
</dbReference>
<dbReference type="EMBL" id="JAZDUA010000294">
    <property type="protein sequence ID" value="KAK7861895.1"/>
    <property type="molecule type" value="Genomic_DNA"/>
</dbReference>
<keyword evidence="5 13" id="KW-0863">Zinc-finger</keyword>
<feature type="domain" description="C3H1-type" evidence="15">
    <location>
        <begin position="112"/>
        <end position="139"/>
    </location>
</feature>
<keyword evidence="8" id="KW-0175">Coiled coil</keyword>
<accession>A0AAN9VBK3</accession>
<evidence type="ECO:0000259" key="15">
    <source>
        <dbReference type="PROSITE" id="PS50103"/>
    </source>
</evidence>
<feature type="compositionally biased region" description="Polar residues" evidence="14">
    <location>
        <begin position="348"/>
        <end position="366"/>
    </location>
</feature>
<dbReference type="InterPro" id="IPR054429">
    <property type="entry name" value="Znf-CCCH_Muscleblind-like"/>
</dbReference>
<comment type="subcellular location">
    <subcellularLocation>
        <location evidence="1">Nucleus</location>
    </subcellularLocation>
</comment>
<evidence type="ECO:0000256" key="11">
    <source>
        <dbReference type="ARBA" id="ARBA00053589"/>
    </source>
</evidence>
<evidence type="ECO:0000256" key="14">
    <source>
        <dbReference type="SAM" id="MobiDB-lite"/>
    </source>
</evidence>
<evidence type="ECO:0000256" key="9">
    <source>
        <dbReference type="ARBA" id="ARBA00023242"/>
    </source>
</evidence>
<evidence type="ECO:0000313" key="16">
    <source>
        <dbReference type="EMBL" id="KAK7788303.1"/>
    </source>
</evidence>
<dbReference type="AlphaFoldDB" id="A0AAN9VBK3"/>